<feature type="transmembrane region" description="Helical" evidence="1">
    <location>
        <begin position="124"/>
        <end position="143"/>
    </location>
</feature>
<dbReference type="EMBL" id="PEYW01000001">
    <property type="protein sequence ID" value="PIS21153.1"/>
    <property type="molecule type" value="Genomic_DNA"/>
</dbReference>
<evidence type="ECO:0000313" key="3">
    <source>
        <dbReference type="Proteomes" id="UP000231414"/>
    </source>
</evidence>
<reference evidence="3" key="1">
    <citation type="submission" date="2017-09" db="EMBL/GenBank/DDBJ databases">
        <title>Depth-based differentiation of microbial function through sediment-hosted aquifers and enrichment of novel symbionts in the deep terrestrial subsurface.</title>
        <authorList>
            <person name="Probst A.J."/>
            <person name="Ladd B."/>
            <person name="Jarett J.K."/>
            <person name="Geller-Mcgrath D.E."/>
            <person name="Sieber C.M.K."/>
            <person name="Emerson J.B."/>
            <person name="Anantharaman K."/>
            <person name="Thomas B.C."/>
            <person name="Malmstrom R."/>
            <person name="Stieglmeier M."/>
            <person name="Klingl A."/>
            <person name="Woyke T."/>
            <person name="Ryan C.M."/>
            <person name="Banfield J.F."/>
        </authorList>
    </citation>
    <scope>NUCLEOTIDE SEQUENCE [LARGE SCALE GENOMIC DNA]</scope>
</reference>
<feature type="transmembrane region" description="Helical" evidence="1">
    <location>
        <begin position="280"/>
        <end position="304"/>
    </location>
</feature>
<comment type="caution">
    <text evidence="2">The sequence shown here is derived from an EMBL/GenBank/DDBJ whole genome shotgun (WGS) entry which is preliminary data.</text>
</comment>
<protein>
    <recommendedName>
        <fullName evidence="4">EamA domain-containing protein</fullName>
    </recommendedName>
</protein>
<dbReference type="AlphaFoldDB" id="A0A2H0X892"/>
<feature type="transmembrane region" description="Helical" evidence="1">
    <location>
        <begin position="245"/>
        <end position="268"/>
    </location>
</feature>
<feature type="transmembrane region" description="Helical" evidence="1">
    <location>
        <begin position="21"/>
        <end position="43"/>
    </location>
</feature>
<proteinExistence type="predicted"/>
<accession>A0A2H0X892</accession>
<keyword evidence="1" id="KW-1133">Transmembrane helix</keyword>
<keyword evidence="1" id="KW-0472">Membrane</keyword>
<feature type="transmembrane region" description="Helical" evidence="1">
    <location>
        <begin position="152"/>
        <end position="171"/>
    </location>
</feature>
<gene>
    <name evidence="2" type="ORF">COT52_00030</name>
</gene>
<feature type="transmembrane region" description="Helical" evidence="1">
    <location>
        <begin position="55"/>
        <end position="78"/>
    </location>
</feature>
<feature type="transmembrane region" description="Helical" evidence="1">
    <location>
        <begin position="316"/>
        <end position="333"/>
    </location>
</feature>
<keyword evidence="1" id="KW-0812">Transmembrane</keyword>
<evidence type="ECO:0000313" key="2">
    <source>
        <dbReference type="EMBL" id="PIS21153.1"/>
    </source>
</evidence>
<feature type="transmembrane region" description="Helical" evidence="1">
    <location>
        <begin position="99"/>
        <end position="118"/>
    </location>
</feature>
<dbReference type="Proteomes" id="UP000231414">
    <property type="component" value="Unassembled WGS sequence"/>
</dbReference>
<evidence type="ECO:0000256" key="1">
    <source>
        <dbReference type="SAM" id="Phobius"/>
    </source>
</evidence>
<sequence>MKSLNREVREGSWWSKWFTKAAFLALLSSVAVALGSLFNKHILQSVIISPDDTSAVLVFLLIGSWVRVPVNWGLNFIFGNRIEQDYHKLTYGSAKTQTWAVTSGIIGAIQTWCFLLAVQSLDPSVITALGGLAVIYLVFYDVIKGAVSWRKVWFVVTVVLVGGFLTSVNKFELSFSVLNWGAFLLLVVGRYGLGAVSSVVDQEGSRSSDGVTYSFWRGFWFALSSTVLVILVSYARGYWQDFVITLRQCLLVALPWNIVLFLISYFSVTLRNTASRYGAISVVSILNNFSIVLIIPLTIATNYLLPGFIGEIPSDIRVWLVRISGLLLLLWSTNSLRRLDKQAVTEAS</sequence>
<organism evidence="2 3">
    <name type="scientific">candidate division WWE3 bacterium CG08_land_8_20_14_0_20_43_13</name>
    <dbReference type="NCBI Taxonomy" id="1975087"/>
    <lineage>
        <taxon>Bacteria</taxon>
        <taxon>Katanobacteria</taxon>
    </lineage>
</organism>
<feature type="transmembrane region" description="Helical" evidence="1">
    <location>
        <begin position="219"/>
        <end position="239"/>
    </location>
</feature>
<name>A0A2H0X892_UNCKA</name>
<feature type="transmembrane region" description="Helical" evidence="1">
    <location>
        <begin position="177"/>
        <end position="199"/>
    </location>
</feature>
<evidence type="ECO:0008006" key="4">
    <source>
        <dbReference type="Google" id="ProtNLM"/>
    </source>
</evidence>